<sequence>MEKTMEKMVFFYLFFSLNLLNPVEFSLMGAFDNTLGVTSIGYFIAAVLFGILNIQSFRYFEGYTKDWMVIKFVDTEHTSNGFHRALFVPLDNIKLRQCNGLLTIPFGEITILRICSLEFLSLVMNFK</sequence>
<name>A0A6A4HAR1_9AGAR</name>
<keyword evidence="1" id="KW-0812">Transmembrane</keyword>
<evidence type="ECO:0000256" key="1">
    <source>
        <dbReference type="SAM" id="Phobius"/>
    </source>
</evidence>
<feature type="transmembrane region" description="Helical" evidence="1">
    <location>
        <begin position="35"/>
        <end position="54"/>
    </location>
</feature>
<proteinExistence type="predicted"/>
<organism evidence="2 3">
    <name type="scientific">Gymnopus androsaceus JB14</name>
    <dbReference type="NCBI Taxonomy" id="1447944"/>
    <lineage>
        <taxon>Eukaryota</taxon>
        <taxon>Fungi</taxon>
        <taxon>Dikarya</taxon>
        <taxon>Basidiomycota</taxon>
        <taxon>Agaricomycotina</taxon>
        <taxon>Agaricomycetes</taxon>
        <taxon>Agaricomycetidae</taxon>
        <taxon>Agaricales</taxon>
        <taxon>Marasmiineae</taxon>
        <taxon>Omphalotaceae</taxon>
        <taxon>Gymnopus</taxon>
    </lineage>
</organism>
<protein>
    <submittedName>
        <fullName evidence="2">Uncharacterized protein</fullName>
    </submittedName>
</protein>
<dbReference type="AlphaFoldDB" id="A0A6A4HAR1"/>
<keyword evidence="3" id="KW-1185">Reference proteome</keyword>
<evidence type="ECO:0000313" key="3">
    <source>
        <dbReference type="Proteomes" id="UP000799118"/>
    </source>
</evidence>
<dbReference type="EMBL" id="ML769533">
    <property type="protein sequence ID" value="KAE9395342.1"/>
    <property type="molecule type" value="Genomic_DNA"/>
</dbReference>
<keyword evidence="1" id="KW-1133">Transmembrane helix</keyword>
<dbReference type="OrthoDB" id="2535105at2759"/>
<accession>A0A6A4HAR1</accession>
<gene>
    <name evidence="2" type="ORF">BT96DRAFT_942518</name>
</gene>
<keyword evidence="1" id="KW-0472">Membrane</keyword>
<evidence type="ECO:0000313" key="2">
    <source>
        <dbReference type="EMBL" id="KAE9395342.1"/>
    </source>
</evidence>
<dbReference type="Proteomes" id="UP000799118">
    <property type="component" value="Unassembled WGS sequence"/>
</dbReference>
<reference evidence="2" key="1">
    <citation type="journal article" date="2019" name="Environ. Microbiol.">
        <title>Fungal ecological strategies reflected in gene transcription - a case study of two litter decomposers.</title>
        <authorList>
            <person name="Barbi F."/>
            <person name="Kohler A."/>
            <person name="Barry K."/>
            <person name="Baskaran P."/>
            <person name="Daum C."/>
            <person name="Fauchery L."/>
            <person name="Ihrmark K."/>
            <person name="Kuo A."/>
            <person name="LaButti K."/>
            <person name="Lipzen A."/>
            <person name="Morin E."/>
            <person name="Grigoriev I.V."/>
            <person name="Henrissat B."/>
            <person name="Lindahl B."/>
            <person name="Martin F."/>
        </authorList>
    </citation>
    <scope>NUCLEOTIDE SEQUENCE</scope>
    <source>
        <strain evidence="2">JB14</strain>
    </source>
</reference>